<keyword evidence="3" id="KW-1185">Reference proteome</keyword>
<accession>A0A316UI09</accession>
<evidence type="ECO:0000313" key="2">
    <source>
        <dbReference type="EMBL" id="PWN24849.1"/>
    </source>
</evidence>
<feature type="domain" description="DUF4097" evidence="1">
    <location>
        <begin position="119"/>
        <end position="250"/>
    </location>
</feature>
<dbReference type="RefSeq" id="XP_025359461.1">
    <property type="nucleotide sequence ID" value="XM_025509986.1"/>
</dbReference>
<gene>
    <name evidence="2" type="ORF">BDZ90DRAFT_98100</name>
</gene>
<reference evidence="2 3" key="1">
    <citation type="journal article" date="2018" name="Mol. Biol. Evol.">
        <title>Broad Genomic Sampling Reveals a Smut Pathogenic Ancestry of the Fungal Clade Ustilaginomycotina.</title>
        <authorList>
            <person name="Kijpornyongpan T."/>
            <person name="Mondo S.J."/>
            <person name="Barry K."/>
            <person name="Sandor L."/>
            <person name="Lee J."/>
            <person name="Lipzen A."/>
            <person name="Pangilinan J."/>
            <person name="LaButti K."/>
            <person name="Hainaut M."/>
            <person name="Henrissat B."/>
            <person name="Grigoriev I.V."/>
            <person name="Spatafora J.W."/>
            <person name="Aime M.C."/>
        </authorList>
    </citation>
    <scope>NUCLEOTIDE SEQUENCE [LARGE SCALE GENOMIC DNA]</scope>
    <source>
        <strain evidence="2 3">MCA 5214</strain>
    </source>
</reference>
<dbReference type="Proteomes" id="UP000245884">
    <property type="component" value="Unassembled WGS sequence"/>
</dbReference>
<organism evidence="2 3">
    <name type="scientific">Jaminaea rosea</name>
    <dbReference type="NCBI Taxonomy" id="1569628"/>
    <lineage>
        <taxon>Eukaryota</taxon>
        <taxon>Fungi</taxon>
        <taxon>Dikarya</taxon>
        <taxon>Basidiomycota</taxon>
        <taxon>Ustilaginomycotina</taxon>
        <taxon>Exobasidiomycetes</taxon>
        <taxon>Microstromatales</taxon>
        <taxon>Microstromatales incertae sedis</taxon>
        <taxon>Jaminaea</taxon>
    </lineage>
</organism>
<dbReference type="OrthoDB" id="5570013at2759"/>
<dbReference type="EMBL" id="KZ819679">
    <property type="protein sequence ID" value="PWN24849.1"/>
    <property type="molecule type" value="Genomic_DNA"/>
</dbReference>
<dbReference type="GeneID" id="37031809"/>
<proteinExistence type="predicted"/>
<dbReference type="STRING" id="1569628.A0A316UI09"/>
<name>A0A316UI09_9BASI</name>
<evidence type="ECO:0000313" key="3">
    <source>
        <dbReference type="Proteomes" id="UP000245884"/>
    </source>
</evidence>
<dbReference type="Pfam" id="PF13349">
    <property type="entry name" value="DUF4097"/>
    <property type="match status" value="1"/>
</dbReference>
<dbReference type="AlphaFoldDB" id="A0A316UI09"/>
<evidence type="ECO:0000259" key="1">
    <source>
        <dbReference type="Pfam" id="PF13349"/>
    </source>
</evidence>
<sequence>MGIPSPEPPGLHRWSDQTTSVMAGLGTLAWLTSHSSTRPTGRPFGCTHSASRIEAFFRSVREREHAVWVGEMKRGEKDEGLVVSRSLDIQLGAGGLRVGAIQTQQHTNIALHAGSVKPTSTSASSPHLSGSIRCANLAIRLDSGSLRLASIEARNQAAIRSHAGSVRLGNLVSPEVKVVSNAGSVEGTFEVGERLDVQSDAGHVALDVKLPARTDNHTVQARAHSNAGSVRVTYVEQGKGVTLDSSVTSGTGRVEVKHHPSFEGSFDLLTRVGRLDVSPPRGSGAGGGDEREWVVREDRKGWTGRHVVGRVGREGMEGRTIVKSEAGAMQVVF</sequence>
<dbReference type="InterPro" id="IPR025164">
    <property type="entry name" value="Toastrack_DUF4097"/>
</dbReference>
<protein>
    <recommendedName>
        <fullName evidence="1">DUF4097 domain-containing protein</fullName>
    </recommendedName>
</protein>